<dbReference type="InterPro" id="IPR005824">
    <property type="entry name" value="KOW"/>
</dbReference>
<name>A0A9P6ZFS6_9AGAM</name>
<dbReference type="SUPFAM" id="SSF50104">
    <property type="entry name" value="Translation proteins SH3-like domain"/>
    <property type="match status" value="1"/>
</dbReference>
<feature type="domain" description="KOW" evidence="2">
    <location>
        <begin position="246"/>
        <end position="273"/>
    </location>
</feature>
<feature type="region of interest" description="Disordered" evidence="1">
    <location>
        <begin position="1"/>
        <end position="21"/>
    </location>
</feature>
<evidence type="ECO:0000259" key="2">
    <source>
        <dbReference type="SMART" id="SM00739"/>
    </source>
</evidence>
<feature type="domain" description="KOW" evidence="2">
    <location>
        <begin position="591"/>
        <end position="618"/>
    </location>
</feature>
<dbReference type="SMART" id="SM00739">
    <property type="entry name" value="KOW"/>
    <property type="match status" value="6"/>
</dbReference>
<proteinExistence type="predicted"/>
<evidence type="ECO:0000313" key="3">
    <source>
        <dbReference type="EMBL" id="KAG1763902.1"/>
    </source>
</evidence>
<dbReference type="EMBL" id="JABBWD010000141">
    <property type="protein sequence ID" value="KAG1763902.1"/>
    <property type="molecule type" value="Genomic_DNA"/>
</dbReference>
<feature type="domain" description="KOW" evidence="2">
    <location>
        <begin position="485"/>
        <end position="512"/>
    </location>
</feature>
<feature type="compositionally biased region" description="Low complexity" evidence="1">
    <location>
        <begin position="684"/>
        <end position="698"/>
    </location>
</feature>
<comment type="caution">
    <text evidence="3">The sequence shown here is derived from an EMBL/GenBank/DDBJ whole genome shotgun (WGS) entry which is preliminary data.</text>
</comment>
<feature type="domain" description="KOW" evidence="2">
    <location>
        <begin position="411"/>
        <end position="438"/>
    </location>
</feature>
<dbReference type="Proteomes" id="UP000714275">
    <property type="component" value="Unassembled WGS sequence"/>
</dbReference>
<feature type="domain" description="KOW" evidence="2">
    <location>
        <begin position="837"/>
        <end position="864"/>
    </location>
</feature>
<dbReference type="OrthoDB" id="2671396at2759"/>
<accession>A0A9P6ZFS6</accession>
<feature type="region of interest" description="Disordered" evidence="1">
    <location>
        <begin position="129"/>
        <end position="153"/>
    </location>
</feature>
<dbReference type="PROSITE" id="PS50270">
    <property type="entry name" value="NGF_2"/>
    <property type="match status" value="1"/>
</dbReference>
<feature type="domain" description="KOW" evidence="2">
    <location>
        <begin position="357"/>
        <end position="384"/>
    </location>
</feature>
<feature type="region of interest" description="Disordered" evidence="1">
    <location>
        <begin position="671"/>
        <end position="698"/>
    </location>
</feature>
<sequence length="897" mass="100317">MSKRAGSSHHCGDEPTPKRLRIGEGNHAIPLALHDPNAWEILCKFLTSDMSMGEMDTALESYLGRRFSAEDWEEPRRVLFSGDGDDAQSLANLNELKLKYVPEPEPSRAIPIKQLCKLRKKNLYILDEAEEEEEEEEEEEDGGGPSVRSPKVIRSLGPSAKDRLAATYDNMATRFERNATTPSHGRQVLIEDRMYLLHVQMLQNMLLHTFGIKIFLLPCQLGYRGPVDYTCIKDDEREAVERSRSKLPDTLWVRITKGKYKNDVGKVFKSNEDLVEVLLATREFPYEMPRGTRALAERSHFPNGKGGQVSNIISNDEVVGWSYKGESYYKGLVVKIFHRDYDIPFLKATMVAFSMQFLHVGDSARVVKGSLRGELGTVVSTDHACDSVGLEHNFDGYLEETEVSLRDIEHIFRVGNTVRVVAGPYMGLEGYLTQMSDDVFHVCQETTKEVVEVSKYYLDRRPLRHTLKSHLPTQQHFEPPSNCDSIEIGDYIQVLDGEHTGRRGIVNWFSKGDTNLWFQDIFTANNTEPSLTDLATISVPVAMVQWTDLAQTIAFTKEKGYDVRAGDTVSVTCRPEFGARGLPNARLSLINKDIGHEVFIIGGERKGYRGTLDSLSVETCTVAVALHGQVRTTLKLHDVVTRYGMRLNGVMLQGPELVSFCDMRKRSYLAPPPRSVTPPVKHIPSSSSASVTDSSLPPSNGWTAWSSSVDVEHDPSLSVNPSSSSALQPWSVDALDIQNSIEARTEKLRETGPLPWLMSKEFSLKLSGYHILFKVSVGFMNGRLQKWFVSMACPDPFCGENGPAPEGCMAIFCTSNSAGATLEHYHIPASDLSPAPPRKKNQECLILDGIHRGLIQIVSRCEITKKNTVDIKVTPTVTVTLRSDQICLVERSRQMMQ</sequence>
<feature type="compositionally biased region" description="Acidic residues" evidence="1">
    <location>
        <begin position="129"/>
        <end position="142"/>
    </location>
</feature>
<protein>
    <recommendedName>
        <fullName evidence="2">KOW domain-containing protein</fullName>
    </recommendedName>
</protein>
<evidence type="ECO:0000256" key="1">
    <source>
        <dbReference type="SAM" id="MobiDB-lite"/>
    </source>
</evidence>
<feature type="compositionally biased region" description="Basic and acidic residues" evidence="1">
    <location>
        <begin position="10"/>
        <end position="21"/>
    </location>
</feature>
<dbReference type="AlphaFoldDB" id="A0A9P6ZFS6"/>
<organism evidence="3 4">
    <name type="scientific">Suillus placidus</name>
    <dbReference type="NCBI Taxonomy" id="48579"/>
    <lineage>
        <taxon>Eukaryota</taxon>
        <taxon>Fungi</taxon>
        <taxon>Dikarya</taxon>
        <taxon>Basidiomycota</taxon>
        <taxon>Agaricomycotina</taxon>
        <taxon>Agaricomycetes</taxon>
        <taxon>Agaricomycetidae</taxon>
        <taxon>Boletales</taxon>
        <taxon>Suillineae</taxon>
        <taxon>Suillaceae</taxon>
        <taxon>Suillus</taxon>
    </lineage>
</organism>
<dbReference type="InterPro" id="IPR008991">
    <property type="entry name" value="Translation_prot_SH3-like_sf"/>
</dbReference>
<keyword evidence="4" id="KW-1185">Reference proteome</keyword>
<reference evidence="3" key="1">
    <citation type="journal article" date="2020" name="New Phytol.">
        <title>Comparative genomics reveals dynamic genome evolution in host specialist ectomycorrhizal fungi.</title>
        <authorList>
            <person name="Lofgren L.A."/>
            <person name="Nguyen N.H."/>
            <person name="Vilgalys R."/>
            <person name="Ruytinx J."/>
            <person name="Liao H.L."/>
            <person name="Branco S."/>
            <person name="Kuo A."/>
            <person name="LaButti K."/>
            <person name="Lipzen A."/>
            <person name="Andreopoulos W."/>
            <person name="Pangilinan J."/>
            <person name="Riley R."/>
            <person name="Hundley H."/>
            <person name="Na H."/>
            <person name="Barry K."/>
            <person name="Grigoriev I.V."/>
            <person name="Stajich J.E."/>
            <person name="Kennedy P.G."/>
        </authorList>
    </citation>
    <scope>NUCLEOTIDE SEQUENCE</scope>
    <source>
        <strain evidence="3">DOB743</strain>
    </source>
</reference>
<evidence type="ECO:0000313" key="4">
    <source>
        <dbReference type="Proteomes" id="UP000714275"/>
    </source>
</evidence>
<gene>
    <name evidence="3" type="ORF">EV702DRAFT_1205303</name>
</gene>